<proteinExistence type="predicted"/>
<evidence type="ECO:0000259" key="3">
    <source>
        <dbReference type="Pfam" id="PF26010"/>
    </source>
</evidence>
<evidence type="ECO:0000256" key="2">
    <source>
        <dbReference type="SAM" id="Phobius"/>
    </source>
</evidence>
<dbReference type="OrthoDB" id="122018at2759"/>
<dbReference type="Proteomes" id="UP000585474">
    <property type="component" value="Unassembled WGS sequence"/>
</dbReference>
<feature type="compositionally biased region" description="Polar residues" evidence="1">
    <location>
        <begin position="1058"/>
        <end position="1070"/>
    </location>
</feature>
<feature type="transmembrane region" description="Helical" evidence="2">
    <location>
        <begin position="1135"/>
        <end position="1156"/>
    </location>
</feature>
<feature type="region of interest" description="Disordered" evidence="1">
    <location>
        <begin position="1322"/>
        <end position="1343"/>
    </location>
</feature>
<feature type="compositionally biased region" description="Polar residues" evidence="1">
    <location>
        <begin position="1324"/>
        <end position="1338"/>
    </location>
</feature>
<sequence length="1408" mass="152899">MFLMWNSTMFIDGGGDANVETSMLEASNLVVLRESSVIHSNANLGVHGQGLLNLSGPGDSIEAQRLVLSLFYSIHVGPGSVLRGPLENATTDAMTPKLNCELQRCPFELLHPPEDCNVNSSLSFTLQICRVEDILVEGLIEGSVVHFHRARTIAVQSLGTISASGMGCTGGMGRGQVLGSGLGSGGGHGGKGGAGCYNGSCIEGGITYGDPSLPCELGSGSGNESFPGSTAGGGIIGKLYDRLKPFLAVIFLQFGFAGMDILSKVALNEGMSNYVFVVYRHAIATIVMAPFAIILDKMEKIKIKSIRSQVKVVGTVTTICKEPCHDTSKGPVIELFRTQKEVIMETKVVYGALRMSVKMFLMWNSTMFIDGGGDANVETSMLEASNLVVLRVGPGSVLRGPLENATTDAMTPKLNCELQRCPFELLHPPEDCNVNSSLSFTLQICRVEDILVEGLIEGSVVHFHRARTIAVQSLGTISASGMGCTGGMGRGQVLGSGLGSGGGHGGKGGAGCYNGSCIEGGITYGDPSLPCELGSGSGNESFPGSTAGGGIIVMGSREHPLSRLVVEGSVATDGESYGANIRKKDNSTAAVWSAGPGGGSGGTILAFLSLLDVSESGILSSAGGHGSQNGGGGGGGGRIHFHWSDIPTGDVYQPIASVIGNIHTRGGGLGRDQSGAGENGTVTGKACPKGLYGTFCEECPAGTYKNVTGSDRVLCRQCPAYELPHRAVYIAIRGGIAETPCPYRCISDRYHMPHCPAPTQHGSQIDHSFPFLESLNEFLTFRFLETNRNEESQSHVHRMYFMGPNTFSEPWHLPHTPPEQVKEIVYEGEFNRFVDEINALAAYQWWEGSLYSILCILAYPLAWSWLQWRRRIKLQRLREFVRSEYDHACLCSGRSRALSEGLKVTATSDLMLAYVDFFLGGDEKRTDLPPPLQQRFPVSLLFGGDGSYMAPFSLHSDNIITSLMGQSVPPTTWYRFVAGLNAQLRLVRRGRLKVMFLPVLRWLETHANPALRIHGVRVDLTWFHATACGYCQYGLLVYAVEEEIEQTSVDRSGEAARTDQQSRSSSTFKENSVHLHREETLLSQSQQSSENLLRLKKAYGIMDTSNLNLLKEKMDIFYPLAFITHNTKPVGHQDLVGLVISMLLLGDFSLVLLTLLQLYSVSLASVFLVLFVLPLGILLPFPAGINALFSHGPRRSAGLARVYALWNITSLVNVVFAFICGFIRYNSQSSKKVPNFQPWNFSMDESEWWIFPVGLVLCKCVQSCLINWHVANLEIQDRSLEFDSGNYVINILLGITCKMPLHMRFLRISKLIQVEMATEKSQHENQQSAATANPTTTSCRKKKSDDATFLQDVRDHIDEFVNASMDEHKTCFKKTIQKMFGMSKIVAERSATKEVESSLPLQTIASDK</sequence>
<feature type="transmembrane region" description="Helical" evidence="2">
    <location>
        <begin position="1203"/>
        <end position="1227"/>
    </location>
</feature>
<dbReference type="InterPro" id="IPR058316">
    <property type="entry name" value="DUF8003"/>
</dbReference>
<name>A0A7J0GCS5_9ERIC</name>
<dbReference type="SMART" id="SM01411">
    <property type="entry name" value="Ephrin_rec_like"/>
    <property type="match status" value="1"/>
</dbReference>
<keyword evidence="2" id="KW-0472">Membrane</keyword>
<feature type="transmembrane region" description="Helical" evidence="2">
    <location>
        <begin position="1163"/>
        <end position="1183"/>
    </location>
</feature>
<keyword evidence="2" id="KW-0812">Transmembrane</keyword>
<organism evidence="4 5">
    <name type="scientific">Actinidia rufa</name>
    <dbReference type="NCBI Taxonomy" id="165716"/>
    <lineage>
        <taxon>Eukaryota</taxon>
        <taxon>Viridiplantae</taxon>
        <taxon>Streptophyta</taxon>
        <taxon>Embryophyta</taxon>
        <taxon>Tracheophyta</taxon>
        <taxon>Spermatophyta</taxon>
        <taxon>Magnoliopsida</taxon>
        <taxon>eudicotyledons</taxon>
        <taxon>Gunneridae</taxon>
        <taxon>Pentapetalae</taxon>
        <taxon>asterids</taxon>
        <taxon>Ericales</taxon>
        <taxon>Actinidiaceae</taxon>
        <taxon>Actinidia</taxon>
    </lineage>
</organism>
<protein>
    <recommendedName>
        <fullName evidence="3">DUF8003 domain-containing protein</fullName>
    </recommendedName>
</protein>
<feature type="region of interest" description="Disordered" evidence="1">
    <location>
        <begin position="1049"/>
        <end position="1071"/>
    </location>
</feature>
<feature type="transmembrane region" description="Helical" evidence="2">
    <location>
        <begin position="1248"/>
        <end position="1268"/>
    </location>
</feature>
<evidence type="ECO:0000256" key="1">
    <source>
        <dbReference type="SAM" id="MobiDB-lite"/>
    </source>
</evidence>
<evidence type="ECO:0000313" key="4">
    <source>
        <dbReference type="EMBL" id="GFZ08498.1"/>
    </source>
</evidence>
<accession>A0A7J0GCS5</accession>
<feature type="domain" description="DUF8003" evidence="3">
    <location>
        <begin position="682"/>
        <end position="755"/>
    </location>
</feature>
<evidence type="ECO:0000313" key="5">
    <source>
        <dbReference type="Proteomes" id="UP000585474"/>
    </source>
</evidence>
<dbReference type="EMBL" id="BJWL01000020">
    <property type="protein sequence ID" value="GFZ08498.1"/>
    <property type="molecule type" value="Genomic_DNA"/>
</dbReference>
<feature type="transmembrane region" description="Helical" evidence="2">
    <location>
        <begin position="273"/>
        <end position="295"/>
    </location>
</feature>
<feature type="transmembrane region" description="Helical" evidence="2">
    <location>
        <begin position="850"/>
        <end position="868"/>
    </location>
</feature>
<keyword evidence="2" id="KW-1133">Transmembrane helix</keyword>
<reference evidence="4 5" key="1">
    <citation type="submission" date="2019-07" db="EMBL/GenBank/DDBJ databases">
        <title>De Novo Assembly of kiwifruit Actinidia rufa.</title>
        <authorList>
            <person name="Sugita-Konishi S."/>
            <person name="Sato K."/>
            <person name="Mori E."/>
            <person name="Abe Y."/>
            <person name="Kisaki G."/>
            <person name="Hamano K."/>
            <person name="Suezawa K."/>
            <person name="Otani M."/>
            <person name="Fukuda T."/>
            <person name="Manabe T."/>
            <person name="Gomi K."/>
            <person name="Tabuchi M."/>
            <person name="Akimitsu K."/>
            <person name="Kataoka I."/>
        </authorList>
    </citation>
    <scope>NUCLEOTIDE SEQUENCE [LARGE SCALE GENOMIC DNA]</scope>
    <source>
        <strain evidence="5">cv. Fuchu</strain>
    </source>
</reference>
<feature type="transmembrane region" description="Helical" evidence="2">
    <location>
        <begin position="246"/>
        <end position="267"/>
    </location>
</feature>
<dbReference type="Pfam" id="PF26010">
    <property type="entry name" value="DUF8003"/>
    <property type="match status" value="1"/>
</dbReference>
<gene>
    <name evidence="4" type="ORF">Acr_20g0003060</name>
</gene>
<dbReference type="PANTHER" id="PTHR31513">
    <property type="entry name" value="EPHRIN TYPE-B RECEPTOR"/>
    <property type="match status" value="1"/>
</dbReference>
<comment type="caution">
    <text evidence="4">The sequence shown here is derived from an EMBL/GenBank/DDBJ whole genome shotgun (WGS) entry which is preliminary data.</text>
</comment>
<keyword evidence="5" id="KW-1185">Reference proteome</keyword>
<dbReference type="PANTHER" id="PTHR31513:SF1">
    <property type="entry name" value="EPHRIN TYPE-B RECEPTOR"/>
    <property type="match status" value="1"/>
</dbReference>